<dbReference type="RefSeq" id="XP_019014170.1">
    <property type="nucleotide sequence ID" value="XM_019152032.1"/>
</dbReference>
<gene>
    <name evidence="1" type="ORF">I206_00252</name>
    <name evidence="2" type="ORF">I206_101075</name>
</gene>
<dbReference type="AlphaFoldDB" id="A0A1B9IBY9"/>
<evidence type="ECO:0008006" key="4">
    <source>
        <dbReference type="Google" id="ProtNLM"/>
    </source>
</evidence>
<evidence type="ECO:0000313" key="3">
    <source>
        <dbReference type="Proteomes" id="UP000094020"/>
    </source>
</evidence>
<evidence type="ECO:0000313" key="2">
    <source>
        <dbReference type="EMBL" id="WWC67168.1"/>
    </source>
</evidence>
<proteinExistence type="predicted"/>
<reference evidence="2" key="4">
    <citation type="submission" date="2024-02" db="EMBL/GenBank/DDBJ databases">
        <title>Comparative genomics of Cryptococcus and Kwoniella reveals pathogenesis evolution and contrasting modes of karyotype evolution via chromosome fusion or intercentromeric recombination.</title>
        <authorList>
            <person name="Coelho M.A."/>
            <person name="David-Palma M."/>
            <person name="Shea T."/>
            <person name="Bowers K."/>
            <person name="McGinley-Smith S."/>
            <person name="Mohammad A.W."/>
            <person name="Gnirke A."/>
            <person name="Yurkov A.M."/>
            <person name="Nowrousian M."/>
            <person name="Sun S."/>
            <person name="Cuomo C.A."/>
            <person name="Heitman J."/>
        </authorList>
    </citation>
    <scope>NUCLEOTIDE SEQUENCE</scope>
    <source>
        <strain evidence="2">CBS 10737</strain>
    </source>
</reference>
<name>A0A1B9IBY9_9TREE</name>
<dbReference type="EMBL" id="CP144519">
    <property type="protein sequence ID" value="WWC67168.1"/>
    <property type="molecule type" value="Genomic_DNA"/>
</dbReference>
<protein>
    <recommendedName>
        <fullName evidence="4">Amine oxidase domain-containing protein</fullName>
    </recommendedName>
</protein>
<dbReference type="GeneID" id="30168621"/>
<dbReference type="SUPFAM" id="SSF51905">
    <property type="entry name" value="FAD/NAD(P)-binding domain"/>
    <property type="match status" value="1"/>
</dbReference>
<dbReference type="EMBL" id="KI894007">
    <property type="protein sequence ID" value="OCF52951.1"/>
    <property type="molecule type" value="Genomic_DNA"/>
</dbReference>
<keyword evidence="3" id="KW-1185">Reference proteome</keyword>
<organism evidence="1">
    <name type="scientific">Kwoniella pini CBS 10737</name>
    <dbReference type="NCBI Taxonomy" id="1296096"/>
    <lineage>
        <taxon>Eukaryota</taxon>
        <taxon>Fungi</taxon>
        <taxon>Dikarya</taxon>
        <taxon>Basidiomycota</taxon>
        <taxon>Agaricomycotina</taxon>
        <taxon>Tremellomycetes</taxon>
        <taxon>Tremellales</taxon>
        <taxon>Cryptococcaceae</taxon>
        <taxon>Kwoniella</taxon>
    </lineage>
</organism>
<evidence type="ECO:0000313" key="1">
    <source>
        <dbReference type="EMBL" id="OCF52951.1"/>
    </source>
</evidence>
<dbReference type="OrthoDB" id="5977668at2759"/>
<dbReference type="Proteomes" id="UP000094020">
    <property type="component" value="Chromosome 1"/>
</dbReference>
<dbReference type="KEGG" id="kpin:30168621"/>
<sequence>MVLLVHSNLNILQNLPISKYGQIFVTLNPPIQPDENKIISKWIYHHPELTPRLITTQKNLNKIQGKRGIYFIGAWTGYGFHEDGWTSGLKIVNRIEFDLKKTKNDIKGTSNRNVEINYFEHLLRILVGIIDRIFKNIYNWIIWILFIWTKISKGVLNDKSIDKYKRN</sequence>
<dbReference type="STRING" id="1296096.A0A1B9IBY9"/>
<reference evidence="1" key="3">
    <citation type="submission" date="2016-07" db="EMBL/GenBank/DDBJ databases">
        <title>Evolution of pathogenesis and genome organization in the Tremellales.</title>
        <authorList>
            <person name="Cuomo C."/>
            <person name="Litvintseva A."/>
            <person name="Heitman J."/>
            <person name="Chen Y."/>
            <person name="Sun S."/>
            <person name="Springer D."/>
            <person name="Dromer F."/>
            <person name="Young S."/>
            <person name="Zeng Q."/>
            <person name="Chapman S."/>
            <person name="Gujja S."/>
            <person name="Saif S."/>
            <person name="Birren B."/>
        </authorList>
    </citation>
    <scope>NUCLEOTIDE SEQUENCE</scope>
    <source>
        <strain evidence="1">CBS 10737</strain>
    </source>
</reference>
<reference evidence="1" key="1">
    <citation type="submission" date="2013-07" db="EMBL/GenBank/DDBJ databases">
        <title>The Genome Sequence of Cryptococcus pinus CBS10737.</title>
        <authorList>
            <consortium name="The Broad Institute Genome Sequencing Platform"/>
            <person name="Cuomo C."/>
            <person name="Litvintseva A."/>
            <person name="Chen Y."/>
            <person name="Heitman J."/>
            <person name="Sun S."/>
            <person name="Springer D."/>
            <person name="Dromer F."/>
            <person name="Young S.K."/>
            <person name="Zeng Q."/>
            <person name="Gargeya S."/>
            <person name="Fitzgerald M."/>
            <person name="Abouelleil A."/>
            <person name="Alvarado L."/>
            <person name="Berlin A.M."/>
            <person name="Chapman S.B."/>
            <person name="Dewar J."/>
            <person name="Goldberg J."/>
            <person name="Griggs A."/>
            <person name="Gujja S."/>
            <person name="Hansen M."/>
            <person name="Howarth C."/>
            <person name="Imamovic A."/>
            <person name="Larimer J."/>
            <person name="McCowan C."/>
            <person name="Murphy C."/>
            <person name="Pearson M."/>
            <person name="Priest M."/>
            <person name="Roberts A."/>
            <person name="Saif S."/>
            <person name="Shea T."/>
            <person name="Sykes S."/>
            <person name="Wortman J."/>
            <person name="Nusbaum C."/>
            <person name="Birren B."/>
        </authorList>
    </citation>
    <scope>NUCLEOTIDE SEQUENCE [LARGE SCALE GENOMIC DNA]</scope>
    <source>
        <strain evidence="1">CBS 10737</strain>
    </source>
</reference>
<dbReference type="InterPro" id="IPR036188">
    <property type="entry name" value="FAD/NAD-bd_sf"/>
</dbReference>
<accession>A0A1B9IBY9</accession>
<reference evidence="2" key="2">
    <citation type="submission" date="2013-07" db="EMBL/GenBank/DDBJ databases">
        <authorList>
            <consortium name="The Broad Institute Genome Sequencing Platform"/>
            <person name="Cuomo C."/>
            <person name="Litvintseva A."/>
            <person name="Chen Y."/>
            <person name="Heitman J."/>
            <person name="Sun S."/>
            <person name="Springer D."/>
            <person name="Dromer F."/>
            <person name="Young S.K."/>
            <person name="Zeng Q."/>
            <person name="Gargeya S."/>
            <person name="Fitzgerald M."/>
            <person name="Abouelleil A."/>
            <person name="Alvarado L."/>
            <person name="Berlin A.M."/>
            <person name="Chapman S.B."/>
            <person name="Dewar J."/>
            <person name="Goldberg J."/>
            <person name="Griggs A."/>
            <person name="Gujja S."/>
            <person name="Hansen M."/>
            <person name="Howarth C."/>
            <person name="Imamovic A."/>
            <person name="Larimer J."/>
            <person name="McCowan C."/>
            <person name="Murphy C."/>
            <person name="Pearson M."/>
            <person name="Priest M."/>
            <person name="Roberts A."/>
            <person name="Saif S."/>
            <person name="Shea T."/>
            <person name="Sykes S."/>
            <person name="Wortman J."/>
            <person name="Nusbaum C."/>
            <person name="Birren B."/>
        </authorList>
    </citation>
    <scope>NUCLEOTIDE SEQUENCE</scope>
    <source>
        <strain evidence="2">CBS 10737</strain>
    </source>
</reference>